<evidence type="ECO:0000313" key="4">
    <source>
        <dbReference type="Proteomes" id="UP000781932"/>
    </source>
</evidence>
<feature type="signal peptide" evidence="2">
    <location>
        <begin position="1"/>
        <end position="20"/>
    </location>
</feature>
<feature type="chain" id="PRO_5040503772" evidence="2">
    <location>
        <begin position="21"/>
        <end position="149"/>
    </location>
</feature>
<dbReference type="InterPro" id="IPR036908">
    <property type="entry name" value="RlpA-like_sf"/>
</dbReference>
<reference evidence="3" key="2">
    <citation type="submission" date="2020-11" db="EMBL/GenBank/DDBJ databases">
        <title>Whole genome sequencing of Colletotrichum sp.</title>
        <authorList>
            <person name="Li H."/>
        </authorList>
    </citation>
    <scope>NUCLEOTIDE SEQUENCE</scope>
    <source>
        <strain evidence="3">CkLH20</strain>
    </source>
</reference>
<dbReference type="PANTHER" id="PTHR31836">
    <property type="match status" value="1"/>
</dbReference>
<keyword evidence="1 2" id="KW-0732">Signal</keyword>
<evidence type="ECO:0000313" key="3">
    <source>
        <dbReference type="EMBL" id="KAF9873760.1"/>
    </source>
</evidence>
<evidence type="ECO:0000256" key="1">
    <source>
        <dbReference type="ARBA" id="ARBA00022729"/>
    </source>
</evidence>
<protein>
    <submittedName>
        <fullName evidence="3">Riboflavin aldehyde-forming enzyme</fullName>
    </submittedName>
</protein>
<dbReference type="PANTHER" id="PTHR31836:SF28">
    <property type="entry name" value="SRCR DOMAIN-CONTAINING PROTEIN-RELATED"/>
    <property type="match status" value="1"/>
</dbReference>
<gene>
    <name evidence="3" type="ORF">CkaCkLH20_08870</name>
</gene>
<dbReference type="Gene3D" id="2.40.40.10">
    <property type="entry name" value="RlpA-like domain"/>
    <property type="match status" value="1"/>
</dbReference>
<comment type="caution">
    <text evidence="3">The sequence shown here is derived from an EMBL/GenBank/DDBJ whole genome shotgun (WGS) entry which is preliminary data.</text>
</comment>
<reference evidence="3" key="1">
    <citation type="submission" date="2020-03" db="EMBL/GenBank/DDBJ databases">
        <authorList>
            <person name="He L."/>
        </authorList>
    </citation>
    <scope>NUCLEOTIDE SEQUENCE</scope>
    <source>
        <strain evidence="3">CkLH20</strain>
    </source>
</reference>
<dbReference type="Proteomes" id="UP000781932">
    <property type="component" value="Unassembled WGS sequence"/>
</dbReference>
<organism evidence="3 4">
    <name type="scientific">Colletotrichum karsti</name>
    <dbReference type="NCBI Taxonomy" id="1095194"/>
    <lineage>
        <taxon>Eukaryota</taxon>
        <taxon>Fungi</taxon>
        <taxon>Dikarya</taxon>
        <taxon>Ascomycota</taxon>
        <taxon>Pezizomycotina</taxon>
        <taxon>Sordariomycetes</taxon>
        <taxon>Hypocreomycetidae</taxon>
        <taxon>Glomerellales</taxon>
        <taxon>Glomerellaceae</taxon>
        <taxon>Colletotrichum</taxon>
        <taxon>Colletotrichum boninense species complex</taxon>
    </lineage>
</organism>
<dbReference type="SUPFAM" id="SSF50685">
    <property type="entry name" value="Barwin-like endoglucanases"/>
    <property type="match status" value="1"/>
</dbReference>
<dbReference type="InterPro" id="IPR051477">
    <property type="entry name" value="Expansin_CellWall"/>
</dbReference>
<dbReference type="CDD" id="cd22191">
    <property type="entry name" value="DPBB_RlpA_EXP_N-like"/>
    <property type="match status" value="1"/>
</dbReference>
<dbReference type="OrthoDB" id="406505at2759"/>
<proteinExistence type="predicted"/>
<evidence type="ECO:0000256" key="2">
    <source>
        <dbReference type="SAM" id="SignalP"/>
    </source>
</evidence>
<dbReference type="GeneID" id="62164659"/>
<dbReference type="AlphaFoldDB" id="A0A9P6I831"/>
<name>A0A9P6I831_9PEZI</name>
<sequence length="149" mass="15203">MVATKILLTAAAGIAALVQAAPFTVTNEVQGLNDINPTIAARQDMSPGPFTGEMTYYNPGLGSCGQNHGDGDMVVALSAAKLGGASNDNPLCSKSVQISYGGKTVDATVVDKCPGCASNNIDVSPAVFTALMGTLDRGRVLGVTWKITN</sequence>
<accession>A0A9P6I831</accession>
<keyword evidence="4" id="KW-1185">Reference proteome</keyword>
<dbReference type="EMBL" id="JAATWM020000030">
    <property type="protein sequence ID" value="KAF9873760.1"/>
    <property type="molecule type" value="Genomic_DNA"/>
</dbReference>
<dbReference type="RefSeq" id="XP_038743221.1">
    <property type="nucleotide sequence ID" value="XM_038891585.1"/>
</dbReference>